<keyword evidence="3" id="KW-0282">Flagellum</keyword>
<dbReference type="InterPro" id="IPR038610">
    <property type="entry name" value="FliK-like_C_sf"/>
</dbReference>
<dbReference type="InterPro" id="IPR021136">
    <property type="entry name" value="Flagellar_hook_control-like_C"/>
</dbReference>
<dbReference type="EMBL" id="CP118246">
    <property type="protein sequence ID" value="WDR03290.1"/>
    <property type="molecule type" value="Genomic_DNA"/>
</dbReference>
<proteinExistence type="predicted"/>
<reference evidence="3 4" key="1">
    <citation type="submission" date="2023-02" db="EMBL/GenBank/DDBJ databases">
        <title>Devosia algicola sp. nov., isolated from the phycosphere of marine algae.</title>
        <authorList>
            <person name="Kim J.M."/>
            <person name="Lee J.K."/>
            <person name="Choi B.J."/>
            <person name="Bayburt H."/>
            <person name="Jeon C.O."/>
        </authorList>
    </citation>
    <scope>NUCLEOTIDE SEQUENCE [LARGE SCALE GENOMIC DNA]</scope>
    <source>
        <strain evidence="3 4">G20-9</strain>
    </source>
</reference>
<dbReference type="Pfam" id="PF02120">
    <property type="entry name" value="Flg_hook"/>
    <property type="match status" value="1"/>
</dbReference>
<evidence type="ECO:0000313" key="4">
    <source>
        <dbReference type="Proteomes" id="UP001220530"/>
    </source>
</evidence>
<dbReference type="Proteomes" id="UP001220530">
    <property type="component" value="Chromosome"/>
</dbReference>
<sequence>MLGLRTVLLAWLGGGIAAVPRVQRQPPMRGGIPRAQQDPGDSAPRGSAEQLGRAALERTDNALSRLRLHQHASLPDPVHKGDREWNFELPVVIAQQQNVLQMQISRDGGGDGTEGEGHWQVRFAINIDHAGEVGAQLGLRGRRTSVMLWASETETADTLREMLPDLRNELVSVALDVSAIVVRTGAPTAPPRPSGGLLDATR</sequence>
<protein>
    <submittedName>
        <fullName evidence="3">Flagellar hook-length control protein FliK</fullName>
    </submittedName>
</protein>
<keyword evidence="3" id="KW-0966">Cell projection</keyword>
<keyword evidence="3" id="KW-0969">Cilium</keyword>
<evidence type="ECO:0000313" key="3">
    <source>
        <dbReference type="EMBL" id="WDR03290.1"/>
    </source>
</evidence>
<evidence type="ECO:0000259" key="2">
    <source>
        <dbReference type="Pfam" id="PF02120"/>
    </source>
</evidence>
<feature type="domain" description="Flagellar hook-length control protein-like C-terminal" evidence="2">
    <location>
        <begin position="113"/>
        <end position="188"/>
    </location>
</feature>
<name>A0ABY7YPP2_9HYPH</name>
<organism evidence="3 4">
    <name type="scientific">Devosia algicola</name>
    <dbReference type="NCBI Taxonomy" id="3026418"/>
    <lineage>
        <taxon>Bacteria</taxon>
        <taxon>Pseudomonadati</taxon>
        <taxon>Pseudomonadota</taxon>
        <taxon>Alphaproteobacteria</taxon>
        <taxon>Hyphomicrobiales</taxon>
        <taxon>Devosiaceae</taxon>
        <taxon>Devosia</taxon>
    </lineage>
</organism>
<feature type="region of interest" description="Disordered" evidence="1">
    <location>
        <begin position="22"/>
        <end position="49"/>
    </location>
</feature>
<evidence type="ECO:0000256" key="1">
    <source>
        <dbReference type="SAM" id="MobiDB-lite"/>
    </source>
</evidence>
<dbReference type="Gene3D" id="3.30.750.140">
    <property type="match status" value="1"/>
</dbReference>
<keyword evidence="4" id="KW-1185">Reference proteome</keyword>
<accession>A0ABY7YPP2</accession>
<dbReference type="RefSeq" id="WP_282219684.1">
    <property type="nucleotide sequence ID" value="NZ_CP118246.1"/>
</dbReference>
<gene>
    <name evidence="3" type="ORF">PSQ19_03795</name>
</gene>